<dbReference type="GO" id="GO:0046464">
    <property type="term" value="P:acylglycerol catabolic process"/>
    <property type="evidence" value="ECO:0007669"/>
    <property type="project" value="TreeGrafter"/>
</dbReference>
<dbReference type="GO" id="GO:0017000">
    <property type="term" value="P:antibiotic biosynthetic process"/>
    <property type="evidence" value="ECO:0007669"/>
    <property type="project" value="UniProtKB-ARBA"/>
</dbReference>
<organism evidence="2 3">
    <name type="scientific">Penicillium cf. griseofulvum</name>
    <dbReference type="NCBI Taxonomy" id="2972120"/>
    <lineage>
        <taxon>Eukaryota</taxon>
        <taxon>Fungi</taxon>
        <taxon>Dikarya</taxon>
        <taxon>Ascomycota</taxon>
        <taxon>Pezizomycotina</taxon>
        <taxon>Eurotiomycetes</taxon>
        <taxon>Eurotiomycetidae</taxon>
        <taxon>Eurotiales</taxon>
        <taxon>Aspergillaceae</taxon>
        <taxon>Penicillium</taxon>
    </lineage>
</organism>
<dbReference type="GO" id="GO:0072330">
    <property type="term" value="P:monocarboxylic acid biosynthetic process"/>
    <property type="evidence" value="ECO:0007669"/>
    <property type="project" value="UniProtKB-ARBA"/>
</dbReference>
<dbReference type="PANTHER" id="PTHR43798:SF5">
    <property type="entry name" value="MONOACYLGLYCEROL LIPASE ABHD6"/>
    <property type="match status" value="1"/>
</dbReference>
<dbReference type="InterPro" id="IPR022742">
    <property type="entry name" value="Hydrolase_4"/>
</dbReference>
<name>A0A9W9M0M7_9EURO</name>
<dbReference type="GO" id="GO:0016020">
    <property type="term" value="C:membrane"/>
    <property type="evidence" value="ECO:0007669"/>
    <property type="project" value="TreeGrafter"/>
</dbReference>
<reference evidence="2" key="1">
    <citation type="submission" date="2022-11" db="EMBL/GenBank/DDBJ databases">
        <authorList>
            <person name="Petersen C."/>
        </authorList>
    </citation>
    <scope>NUCLEOTIDE SEQUENCE</scope>
    <source>
        <strain evidence="2">IBT 16849</strain>
    </source>
</reference>
<dbReference type="AlphaFoldDB" id="A0A9W9M0M7"/>
<dbReference type="PANTHER" id="PTHR43798">
    <property type="entry name" value="MONOACYLGLYCEROL LIPASE"/>
    <property type="match status" value="1"/>
</dbReference>
<dbReference type="Proteomes" id="UP001150879">
    <property type="component" value="Unassembled WGS sequence"/>
</dbReference>
<dbReference type="InterPro" id="IPR000073">
    <property type="entry name" value="AB_hydrolase_1"/>
</dbReference>
<evidence type="ECO:0000313" key="3">
    <source>
        <dbReference type="Proteomes" id="UP001150879"/>
    </source>
</evidence>
<protein>
    <recommendedName>
        <fullName evidence="1">Serine aminopeptidase S33 domain-containing protein</fullName>
    </recommendedName>
</protein>
<dbReference type="Pfam" id="PF12146">
    <property type="entry name" value="Hydrolase_4"/>
    <property type="match status" value="1"/>
</dbReference>
<keyword evidence="3" id="KW-1185">Reference proteome</keyword>
<dbReference type="GO" id="GO:0047372">
    <property type="term" value="F:monoacylglycerol lipase activity"/>
    <property type="evidence" value="ECO:0007669"/>
    <property type="project" value="TreeGrafter"/>
</dbReference>
<dbReference type="InterPro" id="IPR029058">
    <property type="entry name" value="AB_hydrolase_fold"/>
</dbReference>
<evidence type="ECO:0000259" key="1">
    <source>
        <dbReference type="Pfam" id="PF12146"/>
    </source>
</evidence>
<feature type="domain" description="Serine aminopeptidase S33" evidence="1">
    <location>
        <begin position="28"/>
        <end position="264"/>
    </location>
</feature>
<evidence type="ECO:0000313" key="2">
    <source>
        <dbReference type="EMBL" id="KAJ5184733.1"/>
    </source>
</evidence>
<dbReference type="Gene3D" id="3.40.50.1820">
    <property type="entry name" value="alpha/beta hydrolase"/>
    <property type="match status" value="1"/>
</dbReference>
<reference evidence="2" key="2">
    <citation type="journal article" date="2023" name="IMA Fungus">
        <title>Comparative genomic study of the Penicillium genus elucidates a diverse pangenome and 15 lateral gene transfer events.</title>
        <authorList>
            <person name="Petersen C."/>
            <person name="Sorensen T."/>
            <person name="Nielsen M.R."/>
            <person name="Sondergaard T.E."/>
            <person name="Sorensen J.L."/>
            <person name="Fitzpatrick D.A."/>
            <person name="Frisvad J.C."/>
            <person name="Nielsen K.L."/>
        </authorList>
    </citation>
    <scope>NUCLEOTIDE SEQUENCE</scope>
    <source>
        <strain evidence="2">IBT 16849</strain>
    </source>
</reference>
<dbReference type="EMBL" id="JAPQKP010000006">
    <property type="protein sequence ID" value="KAJ5184733.1"/>
    <property type="molecule type" value="Genomic_DNA"/>
</dbReference>
<sequence>MDSPRSFYYNTPNGTHLHCTENGNPSGSLVILLHGLGGSTETFQPLLQYLSPSKNRLISVDFEGFGKSAFSSPDVTLSIPRYVSDLEHLVSSFQGSAGLDHGGKLLLIGHSLGAIVSMHYASKAADQLRGLVLLGPGRSIANIPAARDRMLDLAKKTRAEGIQAAADTAAVSNFPLQREISSRLRQIVRDAVASCDAEAYAKTCEAVASFDHVDPDYSRINIPTLLLAGGDDVISPPERSVALAELIGDNSSVKVLEGVGHQMILQDLDGSVEAIKGFLLEKVGM</sequence>
<dbReference type="SUPFAM" id="SSF53474">
    <property type="entry name" value="alpha/beta-Hydrolases"/>
    <property type="match status" value="1"/>
</dbReference>
<gene>
    <name evidence="2" type="ORF">N7472_009573</name>
</gene>
<proteinExistence type="predicted"/>
<dbReference type="InterPro" id="IPR050266">
    <property type="entry name" value="AB_hydrolase_sf"/>
</dbReference>
<accession>A0A9W9M0M7</accession>
<comment type="caution">
    <text evidence="2">The sequence shown here is derived from an EMBL/GenBank/DDBJ whole genome shotgun (WGS) entry which is preliminary data.</text>
</comment>
<dbReference type="PRINTS" id="PR00111">
    <property type="entry name" value="ABHYDROLASE"/>
</dbReference>